<dbReference type="EnsemblBacteria" id="BAC91961">
    <property type="protein sequence ID" value="BAC91961"/>
    <property type="gene ID" value="BAC91961"/>
</dbReference>
<dbReference type="EMBL" id="BA000045">
    <property type="protein sequence ID" value="BAC91961.1"/>
    <property type="molecule type" value="Genomic_DNA"/>
</dbReference>
<keyword evidence="2" id="KW-1185">Reference proteome</keyword>
<reference evidence="1 2" key="1">
    <citation type="journal article" date="2003" name="DNA Res.">
        <title>Complete genome structure of Gloeobacter violaceus PCC 7421, a cyanobacterium that lacks thylakoids.</title>
        <authorList>
            <person name="Nakamura Y."/>
            <person name="Kaneko T."/>
            <person name="Sato S."/>
            <person name="Mimuro M."/>
            <person name="Miyashita H."/>
            <person name="Tsuchiya T."/>
            <person name="Sasamoto S."/>
            <person name="Watanabe A."/>
            <person name="Kawashima K."/>
            <person name="Kishida Y."/>
            <person name="Kiyokawa C."/>
            <person name="Kohara M."/>
            <person name="Matsumoto M."/>
            <person name="Matsuno A."/>
            <person name="Nakazaki N."/>
            <person name="Shimpo S."/>
            <person name="Takeuchi C."/>
            <person name="Yamada M."/>
            <person name="Tabata S."/>
        </authorList>
    </citation>
    <scope>NUCLEOTIDE SEQUENCE [LARGE SCALE GENOMIC DNA]</scope>
    <source>
        <strain evidence="2">ATCC 29082 / PCC 7421</strain>
    </source>
</reference>
<gene>
    <name evidence="1" type="ordered locus">gsr4020</name>
</gene>
<dbReference type="CDD" id="cd14743">
    <property type="entry name" value="PAAR_CT_1"/>
    <property type="match status" value="1"/>
</dbReference>
<organism evidence="1 2">
    <name type="scientific">Gloeobacter violaceus (strain ATCC 29082 / PCC 7421)</name>
    <dbReference type="NCBI Taxonomy" id="251221"/>
    <lineage>
        <taxon>Bacteria</taxon>
        <taxon>Bacillati</taxon>
        <taxon>Cyanobacteriota</taxon>
        <taxon>Cyanophyceae</taxon>
        <taxon>Gloeobacterales</taxon>
        <taxon>Gloeobacteraceae</taxon>
        <taxon>Gloeobacter</taxon>
    </lineage>
</organism>
<dbReference type="HOGENOM" id="CLU_2422781_0_0_3"/>
<dbReference type="STRING" id="251221.gene:10761538"/>
<dbReference type="InParanoid" id="Q7NE60"/>
<evidence type="ECO:0000313" key="2">
    <source>
        <dbReference type="Proteomes" id="UP000000557"/>
    </source>
</evidence>
<dbReference type="RefSeq" id="WP_011144008.1">
    <property type="nucleotide sequence ID" value="NC_005125.1"/>
</dbReference>
<name>Q7NE60_GLOVI</name>
<evidence type="ECO:0000313" key="1">
    <source>
        <dbReference type="EMBL" id="BAC91961.1"/>
    </source>
</evidence>
<proteinExistence type="predicted"/>
<dbReference type="OrthoDB" id="9807902at2"/>
<accession>Q7NE60</accession>
<sequence length="92" mass="9036">MGLAQARMGDPESCPAIPPCITPTGTISAMLCTKTFCNGLLVSVIGDGVSCGATTVGGSTTVFHEGISAHRLSDANSCAGACTGASPDTFIG</sequence>
<dbReference type="InterPro" id="IPR008727">
    <property type="entry name" value="PAAR_motif"/>
</dbReference>
<dbReference type="AlphaFoldDB" id="Q7NE60"/>
<protein>
    <submittedName>
        <fullName evidence="1">Gsr4020 protein</fullName>
    </submittedName>
</protein>
<dbReference type="KEGG" id="gvi:gsr4020"/>
<dbReference type="Proteomes" id="UP000000557">
    <property type="component" value="Chromosome"/>
</dbReference>
<dbReference type="Gene3D" id="2.60.200.60">
    <property type="match status" value="1"/>
</dbReference>
<reference evidence="1 2" key="2">
    <citation type="journal article" date="2003" name="DNA Res.">
        <title>Complete genome structure of Gloeobacter violaceus PCC 7421, a cyanobacterium that lacks thylakoids (supplement).</title>
        <authorList>
            <person name="Nakamura Y."/>
            <person name="Kaneko T."/>
            <person name="Sato S."/>
            <person name="Mimuro M."/>
            <person name="Miyashita H."/>
            <person name="Tsuchiya T."/>
            <person name="Sasamoto S."/>
            <person name="Watanabe A."/>
            <person name="Kawashima K."/>
            <person name="Kishida Y."/>
            <person name="Kiyokawa C."/>
            <person name="Kohara M."/>
            <person name="Matsumoto M."/>
            <person name="Matsuno A."/>
            <person name="Nakazaki N."/>
            <person name="Shimpo S."/>
            <person name="Takeuchi C."/>
            <person name="Yamada M."/>
            <person name="Tabata S."/>
        </authorList>
    </citation>
    <scope>NUCLEOTIDE SEQUENCE [LARGE SCALE GENOMIC DNA]</scope>
    <source>
        <strain evidence="2">ATCC 29082 / PCC 7421</strain>
    </source>
</reference>
<dbReference type="Pfam" id="PF05488">
    <property type="entry name" value="PAAR_motif"/>
    <property type="match status" value="1"/>
</dbReference>